<accession>A0ABY2UXJ7</accession>
<organism evidence="1 2">
    <name type="scientific">Parasedimentitalea maritima</name>
    <dbReference type="NCBI Taxonomy" id="2578117"/>
    <lineage>
        <taxon>Bacteria</taxon>
        <taxon>Pseudomonadati</taxon>
        <taxon>Pseudomonadota</taxon>
        <taxon>Alphaproteobacteria</taxon>
        <taxon>Rhodobacterales</taxon>
        <taxon>Paracoccaceae</taxon>
        <taxon>Parasedimentitalea</taxon>
    </lineage>
</organism>
<gene>
    <name evidence="1" type="ORF">FEE96_07520</name>
</gene>
<evidence type="ECO:0000313" key="1">
    <source>
        <dbReference type="EMBL" id="TLP67185.1"/>
    </source>
</evidence>
<dbReference type="RefSeq" id="WP_138162400.1">
    <property type="nucleotide sequence ID" value="NZ_VAUA01000003.1"/>
</dbReference>
<protein>
    <submittedName>
        <fullName evidence="1">Uncharacterized protein</fullName>
    </submittedName>
</protein>
<sequence length="135" mass="16069">MKNTIKVSPETVAAAITEYRRFIYLCMVAPGEMVPSQKVDEVWHAHLILTEDYWERFCPDVLGRKLHHIPGSVGFLESDDYAKTLMRYQREFGKFPPKSFWPRKRRNTKKYWEKLVRLQWFLQLLDFGKGSICLL</sequence>
<keyword evidence="2" id="KW-1185">Reference proteome</keyword>
<proteinExistence type="predicted"/>
<comment type="caution">
    <text evidence="1">The sequence shown here is derived from an EMBL/GenBank/DDBJ whole genome shotgun (WGS) entry which is preliminary data.</text>
</comment>
<evidence type="ECO:0000313" key="2">
    <source>
        <dbReference type="Proteomes" id="UP000305041"/>
    </source>
</evidence>
<dbReference type="Proteomes" id="UP000305041">
    <property type="component" value="Unassembled WGS sequence"/>
</dbReference>
<name>A0ABY2UXJ7_9RHOB</name>
<dbReference type="EMBL" id="VAUA01000003">
    <property type="protein sequence ID" value="TLP67185.1"/>
    <property type="molecule type" value="Genomic_DNA"/>
</dbReference>
<reference evidence="1 2" key="1">
    <citation type="submission" date="2019-05" db="EMBL/GenBank/DDBJ databases">
        <title>Draft genome sequence of Pelagicola sp. DSW4-44.</title>
        <authorList>
            <person name="Oh J."/>
        </authorList>
    </citation>
    <scope>NUCLEOTIDE SEQUENCE [LARGE SCALE GENOMIC DNA]</scope>
    <source>
        <strain evidence="1 2">DSW4-44</strain>
    </source>
</reference>